<evidence type="ECO:0000313" key="3">
    <source>
        <dbReference type="Proteomes" id="UP000198824"/>
    </source>
</evidence>
<dbReference type="Gene3D" id="3.40.50.1820">
    <property type="entry name" value="alpha/beta hydrolase"/>
    <property type="match status" value="1"/>
</dbReference>
<reference evidence="2 3" key="1">
    <citation type="submission" date="2016-10" db="EMBL/GenBank/DDBJ databases">
        <authorList>
            <person name="de Groot N.N."/>
        </authorList>
    </citation>
    <scope>NUCLEOTIDE SEQUENCE [LARGE SCALE GENOMIC DNA]</scope>
    <source>
        <strain evidence="2 3">S5-249</strain>
    </source>
</reference>
<sequence>MPLFLDLVRSETAASPERLAAALAGLRAYQQAHRFAPPPPMPVVAQAGRAMLRDYGGRGRPAIFVPSLINAPTVLDLQPGTSLLRWLAESGIRPLLVEWGSPTADDAALDIAGHVEALLLPLIDAIGRDAAVVGYCLGGTMALAAAARRPVAGLTLIAAPWHFAGYPQEAREAQLVMWTAAKPTAEAIDLCPLEVFQAAFWQLDPARTVAKFERFGRLDPASDTAAGFVALEDWANDGPPLTRDAARQLVEGFIRDDQPGRGVWHVDGTPVDAAALTCPVLDIASTTDRIVPRATAASLGTPLRLALGHVGMIVGGRARTALWEPLRAWLAALGPS</sequence>
<dbReference type="InterPro" id="IPR000073">
    <property type="entry name" value="AB_hydrolase_1"/>
</dbReference>
<dbReference type="STRING" id="1166337.SAMN05192580_2567"/>
<dbReference type="Pfam" id="PF00561">
    <property type="entry name" value="Abhydrolase_1"/>
    <property type="match status" value="1"/>
</dbReference>
<dbReference type="PANTHER" id="PTHR36837:SF2">
    <property type="entry name" value="POLY(3-HYDROXYALKANOATE) POLYMERASE SUBUNIT PHAC"/>
    <property type="match status" value="1"/>
</dbReference>
<gene>
    <name evidence="2" type="ORF">SAMN05192580_2567</name>
</gene>
<dbReference type="EMBL" id="FOZG01000002">
    <property type="protein sequence ID" value="SFS01102.1"/>
    <property type="molecule type" value="Genomic_DNA"/>
</dbReference>
<organism evidence="2 3">
    <name type="scientific">Sphingomonas jatrophae</name>
    <dbReference type="NCBI Taxonomy" id="1166337"/>
    <lineage>
        <taxon>Bacteria</taxon>
        <taxon>Pseudomonadati</taxon>
        <taxon>Pseudomonadota</taxon>
        <taxon>Alphaproteobacteria</taxon>
        <taxon>Sphingomonadales</taxon>
        <taxon>Sphingomonadaceae</taxon>
        <taxon>Sphingomonas</taxon>
    </lineage>
</organism>
<evidence type="ECO:0000313" key="2">
    <source>
        <dbReference type="EMBL" id="SFS01102.1"/>
    </source>
</evidence>
<dbReference type="PANTHER" id="PTHR36837">
    <property type="entry name" value="POLY(3-HYDROXYALKANOATE) POLYMERASE SUBUNIT PHAC"/>
    <property type="match status" value="1"/>
</dbReference>
<dbReference type="SUPFAM" id="SSF53474">
    <property type="entry name" value="alpha/beta-Hydrolases"/>
    <property type="match status" value="1"/>
</dbReference>
<accession>A0A1I6LC87</accession>
<dbReference type="AlphaFoldDB" id="A0A1I6LC87"/>
<dbReference type="Proteomes" id="UP000198824">
    <property type="component" value="Unassembled WGS sequence"/>
</dbReference>
<dbReference type="InterPro" id="IPR051321">
    <property type="entry name" value="PHA/PHB_synthase"/>
</dbReference>
<keyword evidence="3" id="KW-1185">Reference proteome</keyword>
<feature type="domain" description="AB hydrolase-1" evidence="1">
    <location>
        <begin position="123"/>
        <end position="296"/>
    </location>
</feature>
<dbReference type="RefSeq" id="WP_207544589.1">
    <property type="nucleotide sequence ID" value="NZ_FOZG01000002.1"/>
</dbReference>
<protein>
    <submittedName>
        <fullName evidence="2">Polyhydroxyalkanoate synthase</fullName>
    </submittedName>
</protein>
<name>A0A1I6LC87_9SPHN</name>
<proteinExistence type="predicted"/>
<dbReference type="InterPro" id="IPR029058">
    <property type="entry name" value="AB_hydrolase_fold"/>
</dbReference>
<evidence type="ECO:0000259" key="1">
    <source>
        <dbReference type="Pfam" id="PF00561"/>
    </source>
</evidence>